<proteinExistence type="predicted"/>
<accession>A0ABT9XKX9</accession>
<keyword evidence="1" id="KW-0472">Membrane</keyword>
<gene>
    <name evidence="2" type="ORF">J2S03_002825</name>
</gene>
<evidence type="ECO:0008006" key="4">
    <source>
        <dbReference type="Google" id="ProtNLM"/>
    </source>
</evidence>
<dbReference type="EMBL" id="JAUSTP010000027">
    <property type="protein sequence ID" value="MDQ0190958.1"/>
    <property type="molecule type" value="Genomic_DNA"/>
</dbReference>
<protein>
    <recommendedName>
        <fullName evidence="4">Oxaloacetate decarboxylase</fullName>
    </recommendedName>
</protein>
<dbReference type="Proteomes" id="UP001232973">
    <property type="component" value="Unassembled WGS sequence"/>
</dbReference>
<name>A0ABT9XKX9_9BACL</name>
<evidence type="ECO:0000313" key="2">
    <source>
        <dbReference type="EMBL" id="MDQ0190958.1"/>
    </source>
</evidence>
<evidence type="ECO:0000313" key="3">
    <source>
        <dbReference type="Proteomes" id="UP001232973"/>
    </source>
</evidence>
<keyword evidence="1" id="KW-0812">Transmembrane</keyword>
<keyword evidence="3" id="KW-1185">Reference proteome</keyword>
<organism evidence="2 3">
    <name type="scientific">Alicyclobacillus cycloheptanicus</name>
    <dbReference type="NCBI Taxonomy" id="1457"/>
    <lineage>
        <taxon>Bacteria</taxon>
        <taxon>Bacillati</taxon>
        <taxon>Bacillota</taxon>
        <taxon>Bacilli</taxon>
        <taxon>Bacillales</taxon>
        <taxon>Alicyclobacillaceae</taxon>
        <taxon>Alicyclobacillus</taxon>
    </lineage>
</organism>
<keyword evidence="1" id="KW-1133">Transmembrane helix</keyword>
<feature type="transmembrane region" description="Helical" evidence="1">
    <location>
        <begin position="12"/>
        <end position="32"/>
    </location>
</feature>
<evidence type="ECO:0000256" key="1">
    <source>
        <dbReference type="SAM" id="Phobius"/>
    </source>
</evidence>
<comment type="caution">
    <text evidence="2">The sequence shown here is derived from an EMBL/GenBank/DDBJ whole genome shotgun (WGS) entry which is preliminary data.</text>
</comment>
<sequence>MNLEDFMITQGGMFLGFAVLIALALLFFNAVVRK</sequence>
<reference evidence="2 3" key="1">
    <citation type="submission" date="2023-07" db="EMBL/GenBank/DDBJ databases">
        <title>Genomic Encyclopedia of Type Strains, Phase IV (KMG-IV): sequencing the most valuable type-strain genomes for metagenomic binning, comparative biology and taxonomic classification.</title>
        <authorList>
            <person name="Goeker M."/>
        </authorList>
    </citation>
    <scope>NUCLEOTIDE SEQUENCE [LARGE SCALE GENOMIC DNA]</scope>
    <source>
        <strain evidence="2 3">DSM 4006</strain>
    </source>
</reference>